<dbReference type="InterPro" id="IPR011048">
    <property type="entry name" value="Haem_d1_sf"/>
</dbReference>
<dbReference type="Gene3D" id="1.10.101.10">
    <property type="entry name" value="PGBD-like superfamily/PGBD"/>
    <property type="match status" value="1"/>
</dbReference>
<evidence type="ECO:0000259" key="3">
    <source>
        <dbReference type="Pfam" id="PF01471"/>
    </source>
</evidence>
<protein>
    <submittedName>
        <fullName evidence="5">Peptidoglycan-binding protein</fullName>
    </submittedName>
</protein>
<comment type="caution">
    <text evidence="5">The sequence shown here is derived from an EMBL/GenBank/DDBJ whole genome shotgun (WGS) entry which is preliminary data.</text>
</comment>
<gene>
    <name evidence="5" type="ORF">AAEJ74_06285</name>
</gene>
<dbReference type="InterPro" id="IPR051200">
    <property type="entry name" value="Host-pathogen_enzymatic-act"/>
</dbReference>
<dbReference type="InterPro" id="IPR036365">
    <property type="entry name" value="PGBD-like_sf"/>
</dbReference>
<dbReference type="InterPro" id="IPR036366">
    <property type="entry name" value="PGBDSf"/>
</dbReference>
<proteinExistence type="predicted"/>
<organism evidence="5 6">
    <name type="scientific">Limnospira fusiformis PMC 851.14</name>
    <dbReference type="NCBI Taxonomy" id="2219512"/>
    <lineage>
        <taxon>Bacteria</taxon>
        <taxon>Bacillati</taxon>
        <taxon>Cyanobacteriota</taxon>
        <taxon>Cyanophyceae</taxon>
        <taxon>Oscillatoriophycideae</taxon>
        <taxon>Oscillatoriales</taxon>
        <taxon>Sirenicapillariaceae</taxon>
        <taxon>Limnospira</taxon>
    </lineage>
</organism>
<feature type="region of interest" description="Disordered" evidence="2">
    <location>
        <begin position="130"/>
        <end position="175"/>
    </location>
</feature>
<evidence type="ECO:0000256" key="2">
    <source>
        <dbReference type="SAM" id="MobiDB-lite"/>
    </source>
</evidence>
<evidence type="ECO:0000313" key="5">
    <source>
        <dbReference type="EMBL" id="MEK9511312.1"/>
    </source>
</evidence>
<dbReference type="PANTHER" id="PTHR47197:SF3">
    <property type="entry name" value="DIHYDRO-HEME D1 DEHYDROGENASE"/>
    <property type="match status" value="1"/>
</dbReference>
<feature type="domain" description="YNCE-like beta-propeller" evidence="4">
    <location>
        <begin position="324"/>
        <end position="484"/>
    </location>
</feature>
<feature type="domain" description="Peptidoglycan binding-like" evidence="3">
    <location>
        <begin position="76"/>
        <end position="132"/>
    </location>
</feature>
<dbReference type="SUPFAM" id="SSF47090">
    <property type="entry name" value="PGBD-like"/>
    <property type="match status" value="1"/>
</dbReference>
<reference evidence="5 6" key="1">
    <citation type="journal article" date="2024" name="Front. Microbiol.">
        <title>Transcriptomic insights into the dominance of two phototrophs throughout the water column of a tropical hypersaline-alkaline crater lake (Dziani Dzaha, Mayotte).</title>
        <authorList>
            <person name="Duperron S."/>
            <person name="Halary S."/>
            <person name="Bouly J.-P."/>
            <person name="Roussel T."/>
            <person name="Hugoni M."/>
            <person name="Bruto M."/>
            <person name="Oger P."/>
            <person name="Duval C."/>
            <person name="Woo A."/>
            <person name="Jezequiel D."/>
            <person name="Ader M."/>
            <person name="Leboulanger C."/>
            <person name="Agogue H."/>
            <person name="Grossi V."/>
            <person name="Trousselier M."/>
            <person name="Bernard C."/>
        </authorList>
    </citation>
    <scope>NUCLEOTIDE SEQUENCE [LARGE SCALE GENOMIC DNA]</scope>
    <source>
        <strain evidence="5 6">PMC 851.14</strain>
    </source>
</reference>
<sequence length="536" mass="59652">MDNPGCITKSKSYSSGYRPVNLLRRSMLGLPCAIALLLTGVTVASAESPINRETQIVARATPTQNQTPRVLRRGSRGQEVAELQIRLRELGYFNNPNLGNFGPITQQAVRQFQSDRGLRPDGIVGQETRQALALIPPSPKNPRSRYHSPTSTHSNSAAATSHPPSRQTPAATPQLSTSTMIYQKSFRQRIALLKNPSFVEAPPRDPSGRMSHVKTITGPIAPKSIVHSGKGLFFAQNMMYRHTITVYDRNFDLIKTIPDSIKFSDFGFSKFTGNHRGSPVEASFSPDGKYAYVANYKMYGSGFSRPGNDRCSPAGRHDDSFMYKINTETLSIEQVIQVGPVPKFNTVTPDGRFVLVSNWCGWDLSIVDTQIDQEIQRIKIGRYPRGIAVDSNSEFAYVAVMGSTQIAKINLNDFSLTWLNNIGRSPRHLNIDPQGKFLYTTLNGEGTVAKINLETGKVIRRIRTGSAPRSMAISDDGQFLYVVNYHSNTMSKVRTEDMRVIHTVRTNHRPIGVTYDPQKRQVWVACYSGSVMVFQD</sequence>
<dbReference type="InterPro" id="IPR048433">
    <property type="entry name" value="YNCE-like_beta-prop"/>
</dbReference>
<dbReference type="InterPro" id="IPR002477">
    <property type="entry name" value="Peptidoglycan-bd-like"/>
</dbReference>
<feature type="compositionally biased region" description="Low complexity" evidence="2">
    <location>
        <begin position="147"/>
        <end position="165"/>
    </location>
</feature>
<dbReference type="Pfam" id="PF01471">
    <property type="entry name" value="PG_binding_1"/>
    <property type="match status" value="1"/>
</dbReference>
<dbReference type="EMBL" id="JBBWYZ010000005">
    <property type="protein sequence ID" value="MEK9511312.1"/>
    <property type="molecule type" value="Genomic_DNA"/>
</dbReference>
<evidence type="ECO:0000313" key="6">
    <source>
        <dbReference type="Proteomes" id="UP001387447"/>
    </source>
</evidence>
<name>A0ABU9EHA7_LIMFS</name>
<dbReference type="SUPFAM" id="SSF51004">
    <property type="entry name" value="C-terminal (heme d1) domain of cytochrome cd1-nitrite reductase"/>
    <property type="match status" value="1"/>
</dbReference>
<keyword evidence="1" id="KW-0732">Signal</keyword>
<dbReference type="RefSeq" id="WP_368662896.1">
    <property type="nucleotide sequence ID" value="NZ_JBBWYZ010000005.1"/>
</dbReference>
<accession>A0ABU9EHA7</accession>
<evidence type="ECO:0000256" key="1">
    <source>
        <dbReference type="ARBA" id="ARBA00022729"/>
    </source>
</evidence>
<dbReference type="PANTHER" id="PTHR47197">
    <property type="entry name" value="PROTEIN NIRF"/>
    <property type="match status" value="1"/>
</dbReference>
<dbReference type="InterPro" id="IPR015943">
    <property type="entry name" value="WD40/YVTN_repeat-like_dom_sf"/>
</dbReference>
<keyword evidence="6" id="KW-1185">Reference proteome</keyword>
<dbReference type="Proteomes" id="UP001387447">
    <property type="component" value="Unassembled WGS sequence"/>
</dbReference>
<dbReference type="Gene3D" id="2.130.10.10">
    <property type="entry name" value="YVTN repeat-like/Quinoprotein amine dehydrogenase"/>
    <property type="match status" value="2"/>
</dbReference>
<evidence type="ECO:0000259" key="4">
    <source>
        <dbReference type="Pfam" id="PF21783"/>
    </source>
</evidence>
<dbReference type="Pfam" id="PF21783">
    <property type="entry name" value="YNCE"/>
    <property type="match status" value="1"/>
</dbReference>